<dbReference type="PATRIC" id="fig|217031.4.peg.4188"/>
<evidence type="ECO:0000256" key="1">
    <source>
        <dbReference type="SAM" id="Phobius"/>
    </source>
</evidence>
<feature type="transmembrane region" description="Helical" evidence="1">
    <location>
        <begin position="61"/>
        <end position="78"/>
    </location>
</feature>
<evidence type="ECO:0000313" key="3">
    <source>
        <dbReference type="Proteomes" id="UP000053881"/>
    </source>
</evidence>
<reference evidence="2 3" key="1">
    <citation type="submission" date="2015-06" db="EMBL/GenBank/DDBJ databases">
        <title>Genome sequencing project of Bacillus galactosidilyticus PL133.</title>
        <authorList>
            <person name="Gaiero J."/>
            <person name="Nicol R."/>
            <person name="Habash M."/>
        </authorList>
    </citation>
    <scope>NUCLEOTIDE SEQUENCE [LARGE SCALE GENOMIC DNA]</scope>
    <source>
        <strain evidence="2 3">PL133</strain>
    </source>
</reference>
<proteinExistence type="predicted"/>
<gene>
    <name evidence="2" type="ORF">ACA29_12595</name>
</gene>
<dbReference type="EMBL" id="LGPB01000103">
    <property type="protein sequence ID" value="KRG11956.1"/>
    <property type="molecule type" value="Genomic_DNA"/>
</dbReference>
<sequence length="193" mass="22921">MTTDQSKAFEKVLSSEEKLNKVSIDYWHQFSFVDTWQFWFDIVMLIAPLIVLFFVIDRKNIFLLGFYGFNIHVWFGYIDVVSMRLGLVNYPYFIIPYFQSLSLDAALLPVLFMLVYQWTLKRGKNFYLYSLIMAAFLAFVFKPIMTSIHFIQLGEKMSYFKMFLVYIGLFLFSKAITSLFLHMQSKVKKVETK</sequence>
<keyword evidence="1" id="KW-0472">Membrane</keyword>
<dbReference type="AlphaFoldDB" id="A0A0Q9Y4P4"/>
<comment type="caution">
    <text evidence="2">The sequence shown here is derived from an EMBL/GenBank/DDBJ whole genome shotgun (WGS) entry which is preliminary data.</text>
</comment>
<organism evidence="2 3">
    <name type="scientific">Lederbergia galactosidilytica</name>
    <dbReference type="NCBI Taxonomy" id="217031"/>
    <lineage>
        <taxon>Bacteria</taxon>
        <taxon>Bacillati</taxon>
        <taxon>Bacillota</taxon>
        <taxon>Bacilli</taxon>
        <taxon>Bacillales</taxon>
        <taxon>Bacillaceae</taxon>
        <taxon>Lederbergia</taxon>
    </lineage>
</organism>
<keyword evidence="1" id="KW-0812">Transmembrane</keyword>
<feature type="transmembrane region" description="Helical" evidence="1">
    <location>
        <begin position="126"/>
        <end position="151"/>
    </location>
</feature>
<dbReference type="Proteomes" id="UP000053881">
    <property type="component" value="Unassembled WGS sequence"/>
</dbReference>
<accession>A0A0Q9Y4P4</accession>
<keyword evidence="1" id="KW-1133">Transmembrane helix</keyword>
<evidence type="ECO:0000313" key="2">
    <source>
        <dbReference type="EMBL" id="KRG11956.1"/>
    </source>
</evidence>
<protein>
    <submittedName>
        <fullName evidence="2">Uncharacterized protein</fullName>
    </submittedName>
</protein>
<name>A0A0Q9Y4P4_9BACI</name>
<feature type="transmembrane region" description="Helical" evidence="1">
    <location>
        <begin position="163"/>
        <end position="183"/>
    </location>
</feature>
<feature type="transmembrane region" description="Helical" evidence="1">
    <location>
        <begin position="90"/>
        <end position="114"/>
    </location>
</feature>
<feature type="transmembrane region" description="Helical" evidence="1">
    <location>
        <begin position="36"/>
        <end position="56"/>
    </location>
</feature>